<proteinExistence type="predicted"/>
<dbReference type="AlphaFoldDB" id="A0A183U8V6"/>
<dbReference type="WBParaSite" id="TCNE_0000492601-mRNA-1">
    <property type="protein sequence ID" value="TCNE_0000492601-mRNA-1"/>
    <property type="gene ID" value="TCNE_0000492601"/>
</dbReference>
<evidence type="ECO:0000313" key="1">
    <source>
        <dbReference type="Proteomes" id="UP000050794"/>
    </source>
</evidence>
<reference evidence="2" key="1">
    <citation type="submission" date="2016-06" db="UniProtKB">
        <authorList>
            <consortium name="WormBaseParasite"/>
        </authorList>
    </citation>
    <scope>IDENTIFICATION</scope>
</reference>
<accession>A0A183U8V6</accession>
<dbReference type="Proteomes" id="UP000050794">
    <property type="component" value="Unassembled WGS sequence"/>
</dbReference>
<keyword evidence="1" id="KW-1185">Reference proteome</keyword>
<protein>
    <submittedName>
        <fullName evidence="2">Polyprotein</fullName>
    </submittedName>
</protein>
<evidence type="ECO:0000313" key="2">
    <source>
        <dbReference type="WBParaSite" id="TCNE_0000492601-mRNA-1"/>
    </source>
</evidence>
<name>A0A183U8V6_TOXCA</name>
<sequence length="84" mass="9477">LVLCRGHVVSTQGAQSVWLGAMSRSRYQYRRCAISWARCYVEVMLSVLTVHNQSGMVLCRGHVVIADGAQSFWLGVMSRSRCHY</sequence>
<organism evidence="1 2">
    <name type="scientific">Toxocara canis</name>
    <name type="common">Canine roundworm</name>
    <dbReference type="NCBI Taxonomy" id="6265"/>
    <lineage>
        <taxon>Eukaryota</taxon>
        <taxon>Metazoa</taxon>
        <taxon>Ecdysozoa</taxon>
        <taxon>Nematoda</taxon>
        <taxon>Chromadorea</taxon>
        <taxon>Rhabditida</taxon>
        <taxon>Spirurina</taxon>
        <taxon>Ascaridomorpha</taxon>
        <taxon>Ascaridoidea</taxon>
        <taxon>Toxocaridae</taxon>
        <taxon>Toxocara</taxon>
    </lineage>
</organism>